<dbReference type="Pfam" id="PF01416">
    <property type="entry name" value="PseudoU_synth_1"/>
    <property type="match status" value="1"/>
</dbReference>
<evidence type="ECO:0000256" key="6">
    <source>
        <dbReference type="RuleBase" id="RU003792"/>
    </source>
</evidence>
<dbReference type="GO" id="GO:0160147">
    <property type="term" value="F:tRNA pseudouridine(38-40) synthase activity"/>
    <property type="evidence" value="ECO:0007669"/>
    <property type="project" value="UniProtKB-EC"/>
</dbReference>
<keyword evidence="3 6" id="KW-0413">Isomerase</keyword>
<comment type="catalytic activity">
    <reaction evidence="6">
        <text>uridine(38/39/40) in tRNA = pseudouridine(38/39/40) in tRNA</text>
        <dbReference type="Rhea" id="RHEA:22376"/>
        <dbReference type="Rhea" id="RHEA-COMP:10085"/>
        <dbReference type="Rhea" id="RHEA-COMP:10087"/>
        <dbReference type="ChEBI" id="CHEBI:65314"/>
        <dbReference type="ChEBI" id="CHEBI:65315"/>
        <dbReference type="EC" id="5.4.99.12"/>
    </reaction>
</comment>
<proteinExistence type="inferred from homology"/>
<evidence type="ECO:0000256" key="4">
    <source>
        <dbReference type="PIRSR" id="PIRSR001430-1"/>
    </source>
</evidence>
<dbReference type="Gene3D" id="3.30.70.580">
    <property type="entry name" value="Pseudouridine synthase I, catalytic domain, N-terminal subdomain"/>
    <property type="match status" value="1"/>
</dbReference>
<name>A0A075GC31_9EURY</name>
<keyword evidence="2 6" id="KW-0819">tRNA processing</keyword>
<dbReference type="PANTHER" id="PTHR11142:SF0">
    <property type="entry name" value="TRNA PSEUDOURIDINE SYNTHASE-LIKE 1"/>
    <property type="match status" value="1"/>
</dbReference>
<dbReference type="AlphaFoldDB" id="A0A075GC31"/>
<evidence type="ECO:0000256" key="1">
    <source>
        <dbReference type="ARBA" id="ARBA00009375"/>
    </source>
</evidence>
<dbReference type="EC" id="5.4.99.12" evidence="6"/>
<dbReference type="InterPro" id="IPR020103">
    <property type="entry name" value="PsdUridine_synth_cat_dom_sf"/>
</dbReference>
<protein>
    <recommendedName>
        <fullName evidence="6">tRNA pseudouridine synthase</fullName>
        <ecNumber evidence="6">5.4.99.12</ecNumber>
    </recommendedName>
</protein>
<dbReference type="InterPro" id="IPR020097">
    <property type="entry name" value="PsdUridine_synth_TruA_a/b_dom"/>
</dbReference>
<evidence type="ECO:0000256" key="2">
    <source>
        <dbReference type="ARBA" id="ARBA00022694"/>
    </source>
</evidence>
<dbReference type="InterPro" id="IPR001406">
    <property type="entry name" value="PsdUridine_synth_TruA"/>
</dbReference>
<feature type="binding site" evidence="5">
    <location>
        <position position="117"/>
    </location>
    <ligand>
        <name>substrate</name>
    </ligand>
</feature>
<evidence type="ECO:0000259" key="7">
    <source>
        <dbReference type="Pfam" id="PF01416"/>
    </source>
</evidence>
<evidence type="ECO:0000313" key="8">
    <source>
        <dbReference type="EMBL" id="AIE99561.1"/>
    </source>
</evidence>
<dbReference type="SUPFAM" id="SSF55120">
    <property type="entry name" value="Pseudouridine synthase"/>
    <property type="match status" value="1"/>
</dbReference>
<dbReference type="Gene3D" id="3.30.70.660">
    <property type="entry name" value="Pseudouridine synthase I, catalytic domain, C-terminal subdomain"/>
    <property type="match status" value="1"/>
</dbReference>
<feature type="domain" description="Pseudouridine synthase I TruA alpha/beta" evidence="7">
    <location>
        <begin position="140"/>
        <end position="240"/>
    </location>
</feature>
<evidence type="ECO:0000256" key="3">
    <source>
        <dbReference type="ARBA" id="ARBA00023235"/>
    </source>
</evidence>
<reference evidence="8" key="1">
    <citation type="journal article" date="2014" name="Genome Biol. Evol.">
        <title>Pangenome evidence for extensive interdomain horizontal transfer affecting lineage core and shell genes in uncultured planktonic thaumarchaeota and euryarchaeota.</title>
        <authorList>
            <person name="Deschamps P."/>
            <person name="Zivanovic Y."/>
            <person name="Moreira D."/>
            <person name="Rodriguez-Valera F."/>
            <person name="Lopez-Garcia P."/>
        </authorList>
    </citation>
    <scope>NUCLEOTIDE SEQUENCE</scope>
</reference>
<dbReference type="EMBL" id="KF900566">
    <property type="protein sequence ID" value="AIE99561.1"/>
    <property type="molecule type" value="Genomic_DNA"/>
</dbReference>
<accession>A0A075GC31</accession>
<sequence>MAEMVGVAFAFSYIGDAFHGSQIQPKVRTVQKDLQIAFHKAKFAGENPLLRLSSRTDAGVTARMNVAVCVIKKSIWQKMGDVRFRRALNDHLDDVVVWAAEETSPDWNPRMASRRIYRFRLETMRQFNKPHDENIILEVMKLFEGTHDFTGYCRPEEGRATTRTVDYCKPWRIDDRLVGFEIGAQSFLWNQVRRMAWAMSEVALGTSSIEVIREALEKGEQPPFFGLGPSKWLTLWAIEYEDISFNDKFGEFFDGLSAPPAGINGRQFEVWQQSADHEQKQLLLNSWLSYL</sequence>
<evidence type="ECO:0000256" key="5">
    <source>
        <dbReference type="PIRSR" id="PIRSR001430-2"/>
    </source>
</evidence>
<dbReference type="PIRSF" id="PIRSF001430">
    <property type="entry name" value="tRNA_psdUrid_synth"/>
    <property type="match status" value="1"/>
</dbReference>
<dbReference type="PANTHER" id="PTHR11142">
    <property type="entry name" value="PSEUDOURIDYLATE SYNTHASE"/>
    <property type="match status" value="1"/>
</dbReference>
<dbReference type="GO" id="GO:0031119">
    <property type="term" value="P:tRNA pseudouridine synthesis"/>
    <property type="evidence" value="ECO:0007669"/>
    <property type="project" value="TreeGrafter"/>
</dbReference>
<comment type="similarity">
    <text evidence="1 6">Belongs to the tRNA pseudouridine synthase TruA family.</text>
</comment>
<dbReference type="InterPro" id="IPR020094">
    <property type="entry name" value="TruA/RsuA/RluB/E/F_N"/>
</dbReference>
<organism evidence="8">
    <name type="scientific">uncultured marine group II/III euryarchaeote KM3_113_E08</name>
    <dbReference type="NCBI Taxonomy" id="1457853"/>
    <lineage>
        <taxon>Archaea</taxon>
        <taxon>Methanobacteriati</taxon>
        <taxon>Methanobacteriota</taxon>
        <taxon>environmental samples</taxon>
    </lineage>
</organism>
<gene>
    <name evidence="8" type="primary">PUS1</name>
    <name evidence="8" type="synonym">truA</name>
</gene>
<dbReference type="InterPro" id="IPR020095">
    <property type="entry name" value="PsdUridine_synth_TruA_C"/>
</dbReference>
<feature type="active site" description="Nucleophile" evidence="4">
    <location>
        <position position="57"/>
    </location>
</feature>
<dbReference type="GO" id="GO:0003723">
    <property type="term" value="F:RNA binding"/>
    <property type="evidence" value="ECO:0007669"/>
    <property type="project" value="InterPro"/>
</dbReference>